<dbReference type="Proteomes" id="UP001227230">
    <property type="component" value="Chromosome 14"/>
</dbReference>
<sequence>MALRHAHGHHNHENGFDRVDENGLDMSQNHDLDVDQHHNDVDNHDNELGLTVQNHALSLSENHELALVENHDLDENIELTASQSGEISIVDTSGIF</sequence>
<keyword evidence="3" id="KW-1185">Reference proteome</keyword>
<feature type="region of interest" description="Disordered" evidence="1">
    <location>
        <begin position="1"/>
        <end position="46"/>
    </location>
</feature>
<feature type="compositionally biased region" description="Basic and acidic residues" evidence="1">
    <location>
        <begin position="11"/>
        <end position="21"/>
    </location>
</feature>
<name>A0ABY9D7A3_VITVI</name>
<evidence type="ECO:0000256" key="1">
    <source>
        <dbReference type="SAM" id="MobiDB-lite"/>
    </source>
</evidence>
<gene>
    <name evidence="2" type="ORF">VitviT2T_020986</name>
</gene>
<evidence type="ECO:0000313" key="3">
    <source>
        <dbReference type="Proteomes" id="UP001227230"/>
    </source>
</evidence>
<evidence type="ECO:0000313" key="2">
    <source>
        <dbReference type="EMBL" id="WKA02833.1"/>
    </source>
</evidence>
<dbReference type="EMBL" id="CP126661">
    <property type="protein sequence ID" value="WKA02833.1"/>
    <property type="molecule type" value="Genomic_DNA"/>
</dbReference>
<protein>
    <submittedName>
        <fullName evidence="2">Uncharacterized protein</fullName>
    </submittedName>
</protein>
<reference evidence="2 3" key="1">
    <citation type="journal article" date="2023" name="Hortic Res">
        <title>The complete reference genome for grapevine (Vitis vinifera L.) genetics and breeding.</title>
        <authorList>
            <person name="Shi X."/>
            <person name="Cao S."/>
            <person name="Wang X."/>
            <person name="Huang S."/>
            <person name="Wang Y."/>
            <person name="Liu Z."/>
            <person name="Liu W."/>
            <person name="Leng X."/>
            <person name="Peng Y."/>
            <person name="Wang N."/>
            <person name="Wang Y."/>
            <person name="Ma Z."/>
            <person name="Xu X."/>
            <person name="Zhang F."/>
            <person name="Xue H."/>
            <person name="Zhong H."/>
            <person name="Wang Y."/>
            <person name="Zhang K."/>
            <person name="Velt A."/>
            <person name="Avia K."/>
            <person name="Holtgrawe D."/>
            <person name="Grimplet J."/>
            <person name="Matus J.T."/>
            <person name="Ware D."/>
            <person name="Wu X."/>
            <person name="Wang H."/>
            <person name="Liu C."/>
            <person name="Fang Y."/>
            <person name="Rustenholz C."/>
            <person name="Cheng Z."/>
            <person name="Xiao H."/>
            <person name="Zhou Y."/>
        </authorList>
    </citation>
    <scope>NUCLEOTIDE SEQUENCE [LARGE SCALE GENOMIC DNA]</scope>
    <source>
        <strain evidence="3">cv. Pinot noir / PN40024</strain>
        <tissue evidence="2">Leaf</tissue>
    </source>
</reference>
<accession>A0ABY9D7A3</accession>
<proteinExistence type="predicted"/>
<organism evidence="2 3">
    <name type="scientific">Vitis vinifera</name>
    <name type="common">Grape</name>
    <dbReference type="NCBI Taxonomy" id="29760"/>
    <lineage>
        <taxon>Eukaryota</taxon>
        <taxon>Viridiplantae</taxon>
        <taxon>Streptophyta</taxon>
        <taxon>Embryophyta</taxon>
        <taxon>Tracheophyta</taxon>
        <taxon>Spermatophyta</taxon>
        <taxon>Magnoliopsida</taxon>
        <taxon>eudicotyledons</taxon>
        <taxon>Gunneridae</taxon>
        <taxon>Pentapetalae</taxon>
        <taxon>rosids</taxon>
        <taxon>Vitales</taxon>
        <taxon>Vitaceae</taxon>
        <taxon>Viteae</taxon>
        <taxon>Vitis</taxon>
    </lineage>
</organism>
<feature type="compositionally biased region" description="Basic and acidic residues" evidence="1">
    <location>
        <begin position="28"/>
        <end position="46"/>
    </location>
</feature>
<feature type="compositionally biased region" description="Basic residues" evidence="1">
    <location>
        <begin position="1"/>
        <end position="10"/>
    </location>
</feature>